<evidence type="ECO:0000256" key="1">
    <source>
        <dbReference type="ARBA" id="ARBA00022505"/>
    </source>
</evidence>
<dbReference type="PANTHER" id="PTHR11908:SF132">
    <property type="entry name" value="ALDEHYDE OXIDASE 1-RELATED"/>
    <property type="match status" value="1"/>
</dbReference>
<feature type="domain" description="Aldehyde oxidase/xanthine dehydrogenase a/b hammerhead" evidence="3">
    <location>
        <begin position="22"/>
        <end position="139"/>
    </location>
</feature>
<dbReference type="EC" id="1.2.7.4" evidence="4"/>
<keyword evidence="1" id="KW-0500">Molybdenum</keyword>
<dbReference type="Pfam" id="PF01315">
    <property type="entry name" value="Ald_Xan_dh_C"/>
    <property type="match status" value="1"/>
</dbReference>
<dbReference type="GO" id="GO:0043885">
    <property type="term" value="F:anaerobic carbon-monoxide dehydrogenase activity"/>
    <property type="evidence" value="ECO:0007669"/>
    <property type="project" value="UniProtKB-EC"/>
</dbReference>
<gene>
    <name evidence="4" type="ORF">J2776_002823</name>
</gene>
<organism evidence="4 5">
    <name type="scientific">Paraburkholderia caledonica</name>
    <dbReference type="NCBI Taxonomy" id="134536"/>
    <lineage>
        <taxon>Bacteria</taxon>
        <taxon>Pseudomonadati</taxon>
        <taxon>Pseudomonadota</taxon>
        <taxon>Betaproteobacteria</taxon>
        <taxon>Burkholderiales</taxon>
        <taxon>Burkholderiaceae</taxon>
        <taxon>Paraburkholderia</taxon>
    </lineage>
</organism>
<dbReference type="RefSeq" id="WP_310066538.1">
    <property type="nucleotide sequence ID" value="NZ_JAVDQN010000002.1"/>
</dbReference>
<keyword evidence="2 4" id="KW-0560">Oxidoreductase</keyword>
<proteinExistence type="predicted"/>
<dbReference type="InterPro" id="IPR036856">
    <property type="entry name" value="Ald_Oxase/Xan_DH_a/b_sf"/>
</dbReference>
<dbReference type="InterPro" id="IPR008274">
    <property type="entry name" value="AldOxase/xan_DH_MoCoBD1"/>
</dbReference>
<reference evidence="4 5" key="1">
    <citation type="submission" date="2023-07" db="EMBL/GenBank/DDBJ databases">
        <title>Sorghum-associated microbial communities from plants grown in Nebraska, USA.</title>
        <authorList>
            <person name="Schachtman D."/>
        </authorList>
    </citation>
    <scope>NUCLEOTIDE SEQUENCE [LARGE SCALE GENOMIC DNA]</scope>
    <source>
        <strain evidence="4 5">DS1039</strain>
    </source>
</reference>
<dbReference type="SUPFAM" id="SSF56003">
    <property type="entry name" value="Molybdenum cofactor-binding domain"/>
    <property type="match status" value="1"/>
</dbReference>
<dbReference type="Pfam" id="PF02738">
    <property type="entry name" value="MoCoBD_1"/>
    <property type="match status" value="1"/>
</dbReference>
<dbReference type="PANTHER" id="PTHR11908">
    <property type="entry name" value="XANTHINE DEHYDROGENASE"/>
    <property type="match status" value="1"/>
</dbReference>
<dbReference type="SUPFAM" id="SSF54665">
    <property type="entry name" value="CO dehydrogenase molybdoprotein N-domain-like"/>
    <property type="match status" value="1"/>
</dbReference>
<dbReference type="InterPro" id="IPR046867">
    <property type="entry name" value="AldOxase/xan_DH_MoCoBD2"/>
</dbReference>
<dbReference type="SMART" id="SM01008">
    <property type="entry name" value="Ald_Xan_dh_C"/>
    <property type="match status" value="1"/>
</dbReference>
<dbReference type="InterPro" id="IPR016208">
    <property type="entry name" value="Ald_Oxase/xanthine_DH-like"/>
</dbReference>
<dbReference type="InterPro" id="IPR037165">
    <property type="entry name" value="AldOxase/xan_DH_Mopterin-bd_sf"/>
</dbReference>
<comment type="caution">
    <text evidence="4">The sequence shown here is derived from an EMBL/GenBank/DDBJ whole genome shotgun (WGS) entry which is preliminary data.</text>
</comment>
<dbReference type="Proteomes" id="UP001185254">
    <property type="component" value="Unassembled WGS sequence"/>
</dbReference>
<dbReference type="Gene3D" id="3.90.1170.50">
    <property type="entry name" value="Aldehyde oxidase/xanthine dehydrogenase, a/b hammerhead"/>
    <property type="match status" value="1"/>
</dbReference>
<dbReference type="Gene3D" id="3.30.365.10">
    <property type="entry name" value="Aldehyde oxidase/xanthine dehydrogenase, molybdopterin binding domain"/>
    <property type="match status" value="4"/>
</dbReference>
<sequence>MSGTPADTDLHSYRLHGDRYVKGEVDYLDDIDSRDCLHIDFLRSPHAHARISGFELKDALSFPGVVEILTGSETAALIGNLECRTPVALTGIDRLLTLPCLPADYVRYHGEPVALVVATDKATAKMACQRIVVNYECLEPLLDIEAATRAGARAQHPDLRTNTVMSGEIKGGDAESALKSADKVIEGKVSIDRSSAIPLEPRGCIASWNRSTSRLEVRVATQQPHGFRTALARQLSLPEVDIHVVAPALGGAFGFKFVGLPEEPLTCLMALRLKRRVRWIESREEALLTGAREYQMKYRLGLRDDGRITGLAVELQGNIGALAATPGVLMPMVTAMTFPGPYDIEHFCVNWRAVMTNKGPWNGARGFGKEATCVLLEAALDDAARALQFDLLEIRRRNLLHSSQMPHATPSMTIDSGDYHKAIDIVADMAGYEGKSANPPMTFSTMKQGRGVAFELTPEGSDAGGTLSRGFETATVRIDTSGYITILTGVTSPGTGSETGIAQLVSARLGVSVCNIRVVQGDTDATPYGSGSFSSRAMISGGSAAWLAATELREKLLATASVVLDLPFESLELKEGYVRSSQSGRQMSIGELALKLRTLGGAVPGIADPQLEVTRTYAPGNVVPLRDANGRIQLYPTYSYSVVVADVDVDVDTGIIKVNELFAVHDCGTVINQGLVDAQFHGALVMGLGMAMTERERYDELGRPVDTTFKKYLLPRGKDVPQIHVGHLCTPSPFTLLGTKGAGESGVGAGAAAVVSAVRDAIKADARVALELPLTPERVLAAIDQVDQLKRDTLVEAVNS</sequence>
<dbReference type="EMBL" id="JAVDQN010000002">
    <property type="protein sequence ID" value="MDR6376123.1"/>
    <property type="molecule type" value="Genomic_DNA"/>
</dbReference>
<evidence type="ECO:0000259" key="3">
    <source>
        <dbReference type="SMART" id="SM01008"/>
    </source>
</evidence>
<dbReference type="Pfam" id="PF20256">
    <property type="entry name" value="MoCoBD_2"/>
    <property type="match status" value="1"/>
</dbReference>
<name>A0ABU1KYX8_9BURK</name>
<evidence type="ECO:0000313" key="5">
    <source>
        <dbReference type="Proteomes" id="UP001185254"/>
    </source>
</evidence>
<protein>
    <submittedName>
        <fullName evidence="4">Carbon-monoxide dehydrogenase large subunit</fullName>
        <ecNumber evidence="4">1.2.7.4</ecNumber>
    </submittedName>
</protein>
<accession>A0ABU1KYX8</accession>
<evidence type="ECO:0000256" key="2">
    <source>
        <dbReference type="ARBA" id="ARBA00023002"/>
    </source>
</evidence>
<evidence type="ECO:0000313" key="4">
    <source>
        <dbReference type="EMBL" id="MDR6376123.1"/>
    </source>
</evidence>
<dbReference type="InterPro" id="IPR000674">
    <property type="entry name" value="Ald_Oxase/Xan_DH_a/b"/>
</dbReference>
<keyword evidence="5" id="KW-1185">Reference proteome</keyword>